<dbReference type="AlphaFoldDB" id="A0A1S8AXI6"/>
<sequence length="62" mass="6467">MPVAIVPRRRSTARADCSRSSDSIHEIGAASGRDRTATGTDGVGVGSVTIENRMGSPGRARR</sequence>
<evidence type="ECO:0000256" key="1">
    <source>
        <dbReference type="SAM" id="MobiDB-lite"/>
    </source>
</evidence>
<evidence type="ECO:0000313" key="2">
    <source>
        <dbReference type="EMBL" id="OLZ41327.1"/>
    </source>
</evidence>
<dbReference type="EMBL" id="LWLN01000001">
    <property type="protein sequence ID" value="OLZ41327.1"/>
    <property type="molecule type" value="Genomic_DNA"/>
</dbReference>
<gene>
    <name evidence="2" type="ORF">A6E15_10155</name>
</gene>
<evidence type="ECO:0000313" key="3">
    <source>
        <dbReference type="Proteomes" id="UP000189370"/>
    </source>
</evidence>
<feature type="region of interest" description="Disordered" evidence="1">
    <location>
        <begin position="1"/>
        <end position="62"/>
    </location>
</feature>
<organism evidence="2 3">
    <name type="scientific">Natrinema saccharevitans</name>
    <dbReference type="NCBI Taxonomy" id="301967"/>
    <lineage>
        <taxon>Archaea</taxon>
        <taxon>Methanobacteriati</taxon>
        <taxon>Methanobacteriota</taxon>
        <taxon>Stenosarchaea group</taxon>
        <taxon>Halobacteria</taxon>
        <taxon>Halobacteriales</taxon>
        <taxon>Natrialbaceae</taxon>
        <taxon>Natrinema</taxon>
    </lineage>
</organism>
<feature type="compositionally biased region" description="Basic and acidic residues" evidence="1">
    <location>
        <begin position="16"/>
        <end position="25"/>
    </location>
</feature>
<comment type="caution">
    <text evidence="2">The sequence shown here is derived from an EMBL/GenBank/DDBJ whole genome shotgun (WGS) entry which is preliminary data.</text>
</comment>
<keyword evidence="3" id="KW-1185">Reference proteome</keyword>
<name>A0A1S8AXI6_9EURY</name>
<accession>A0A1S8AXI6</accession>
<protein>
    <submittedName>
        <fullName evidence="2">Uncharacterized protein</fullName>
    </submittedName>
</protein>
<dbReference type="Proteomes" id="UP000189370">
    <property type="component" value="Unassembled WGS sequence"/>
</dbReference>
<proteinExistence type="predicted"/>
<reference evidence="3" key="1">
    <citation type="submission" date="2016-04" db="EMBL/GenBank/DDBJ databases">
        <authorList>
            <person name="Chen S.-C."/>
            <person name="Lai M.-C."/>
        </authorList>
    </citation>
    <scope>NUCLEOTIDE SEQUENCE [LARGE SCALE GENOMIC DNA]</scope>
    <source>
        <strain evidence="3">AB14</strain>
    </source>
</reference>